<keyword evidence="1" id="KW-1133">Transmembrane helix</keyword>
<evidence type="ECO:0000256" key="1">
    <source>
        <dbReference type="SAM" id="Phobius"/>
    </source>
</evidence>
<feature type="transmembrane region" description="Helical" evidence="1">
    <location>
        <begin position="347"/>
        <end position="367"/>
    </location>
</feature>
<feature type="transmembrane region" description="Helical" evidence="1">
    <location>
        <begin position="253"/>
        <end position="272"/>
    </location>
</feature>
<evidence type="ECO:0000313" key="2">
    <source>
        <dbReference type="EMBL" id="KAA6441119.1"/>
    </source>
</evidence>
<feature type="transmembrane region" description="Helical" evidence="1">
    <location>
        <begin position="85"/>
        <end position="105"/>
    </location>
</feature>
<feature type="transmembrane region" description="Helical" evidence="1">
    <location>
        <begin position="292"/>
        <end position="309"/>
    </location>
</feature>
<dbReference type="Proteomes" id="UP000323994">
    <property type="component" value="Unassembled WGS sequence"/>
</dbReference>
<evidence type="ECO:0000313" key="3">
    <source>
        <dbReference type="Proteomes" id="UP000323994"/>
    </source>
</evidence>
<keyword evidence="1" id="KW-0812">Transmembrane</keyword>
<feature type="transmembrane region" description="Helical" evidence="1">
    <location>
        <begin position="168"/>
        <end position="195"/>
    </location>
</feature>
<accession>A0A5M8QY47</accession>
<gene>
    <name evidence="2" type="ORF">FEM33_03945</name>
</gene>
<dbReference type="EMBL" id="VBSN01000023">
    <property type="protein sequence ID" value="KAA6441119.1"/>
    <property type="molecule type" value="Genomic_DNA"/>
</dbReference>
<proteinExistence type="predicted"/>
<protein>
    <recommendedName>
        <fullName evidence="4">YfhO family protein</fullName>
    </recommendedName>
</protein>
<feature type="transmembrane region" description="Helical" evidence="1">
    <location>
        <begin position="112"/>
        <end position="129"/>
    </location>
</feature>
<dbReference type="RefSeq" id="WP_139010803.1">
    <property type="nucleotide sequence ID" value="NZ_VBSN01000023.1"/>
</dbReference>
<keyword evidence="3" id="KW-1185">Reference proteome</keyword>
<reference evidence="2 3" key="1">
    <citation type="submission" date="2019-05" db="EMBL/GenBank/DDBJ databases">
        <authorList>
            <person name="Qu J.-H."/>
        </authorList>
    </citation>
    <scope>NUCLEOTIDE SEQUENCE [LARGE SCALE GENOMIC DNA]</scope>
    <source>
        <strain evidence="2 3">NS28</strain>
    </source>
</reference>
<feature type="transmembrane region" description="Helical" evidence="1">
    <location>
        <begin position="321"/>
        <end position="340"/>
    </location>
</feature>
<dbReference type="AlphaFoldDB" id="A0A5M8QY47"/>
<sequence>MLRYFAGFVICLVVFLNLFYNYFFSVNFPFQDDFLLIQFVETVTQGGLGFTGFVKELFRTFNDHKAVIPRLIAFAEYKIAGHLNFRFYIALVLLNITYIFFFVYLQFRKTKLPLYYFIPVPFLFFHPLYHEISGWALNGMQHSYLTAFTVTAILLASKRTDRALAGALLCCFLATFTHGNGILSFPAIIFCFLCFKDFKKATVTAVVMVISLGIYMAGYESGQAVKLPTSITVFFTSLFAFVGSALAMWTNPIFISTLWGAVITAFMVFLLIKASRIYFNAETTVKPGTIELLTLFAFIFITSTVIALFRSWAGTTIASRFQIYASLSTVIFYILMLDYLPFFRKKVMLFTMTALSIFYCSYSYYMYTDIVAGKKTTYLADVYNWQYNRNMFSVEKTIVRNGNFYLLPAYDKGFFKLPDPVVRKAQLDSMFAANEKPGTDYGIFLEDWKVERPVRDGKEYLNYHFLRSNLQPERMRFSDNRFLVLKDSSSGRIYMMNANPKKEGRRQIVRSGNYFKSGFHALIREDDLDNGIYKLAVLNVQNAGKMAFYRLDKELSVKNGSLVLK</sequence>
<evidence type="ECO:0008006" key="4">
    <source>
        <dbReference type="Google" id="ProtNLM"/>
    </source>
</evidence>
<name>A0A5M8QY47_9BACT</name>
<feature type="transmembrane region" description="Helical" evidence="1">
    <location>
        <begin position="135"/>
        <end position="156"/>
    </location>
</feature>
<dbReference type="OrthoDB" id="910687at2"/>
<feature type="transmembrane region" description="Helical" evidence="1">
    <location>
        <begin position="5"/>
        <end position="24"/>
    </location>
</feature>
<comment type="caution">
    <text evidence="2">The sequence shown here is derived from an EMBL/GenBank/DDBJ whole genome shotgun (WGS) entry which is preliminary data.</text>
</comment>
<feature type="transmembrane region" description="Helical" evidence="1">
    <location>
        <begin position="231"/>
        <end position="247"/>
    </location>
</feature>
<keyword evidence="1" id="KW-0472">Membrane</keyword>
<feature type="transmembrane region" description="Helical" evidence="1">
    <location>
        <begin position="201"/>
        <end position="219"/>
    </location>
</feature>
<organism evidence="2 3">
    <name type="scientific">Dyadobacter flavalbus</name>
    <dbReference type="NCBI Taxonomy" id="2579942"/>
    <lineage>
        <taxon>Bacteria</taxon>
        <taxon>Pseudomonadati</taxon>
        <taxon>Bacteroidota</taxon>
        <taxon>Cytophagia</taxon>
        <taxon>Cytophagales</taxon>
        <taxon>Spirosomataceae</taxon>
        <taxon>Dyadobacter</taxon>
    </lineage>
</organism>